<dbReference type="EMBL" id="JACBZS010000002">
    <property type="protein sequence ID" value="NYI72730.1"/>
    <property type="molecule type" value="Genomic_DNA"/>
</dbReference>
<dbReference type="PANTHER" id="PTHR30121">
    <property type="entry name" value="UNCHARACTERIZED PROTEIN YJGR-RELATED"/>
    <property type="match status" value="1"/>
</dbReference>
<accession>A0A7Z0DBU5</accession>
<protein>
    <recommendedName>
        <fullName evidence="4">ATP/GTP-binding protein</fullName>
    </recommendedName>
</protein>
<evidence type="ECO:0000313" key="2">
    <source>
        <dbReference type="EMBL" id="NYI72730.1"/>
    </source>
</evidence>
<dbReference type="InterPro" id="IPR051162">
    <property type="entry name" value="T4SS_component"/>
</dbReference>
<dbReference type="SUPFAM" id="SSF52540">
    <property type="entry name" value="P-loop containing nucleoside triphosphate hydrolases"/>
    <property type="match status" value="1"/>
</dbReference>
<gene>
    <name evidence="2" type="ORF">GGQ54_003344</name>
</gene>
<feature type="compositionally biased region" description="Basic residues" evidence="1">
    <location>
        <begin position="1"/>
        <end position="11"/>
    </location>
</feature>
<sequence length="514" mass="55604">MLMRKRGKSPKKVSPPRGRAVMPGRFGWPGRGGGGGFQLEVAPEWRGTSKQVCGLWPFAAGSAAPLVGVPVGKHLLNGSTVCADPVNWFLANIVNNPSAFILGRPGLGKSSLTRRMVTALAYQGFVPLIMSDLKPDYVDLTLALGGDIIPVGRGVGSINPLDKGVLTGLLPKMSPEARKKALEDIHARQTAVLRSLIEMIRNEPLGARQQSILATAIRLADERFDDPLVGDVENLIRDREPELRALAIDRGEDERYDTTVDPLREGLMALGPSGPFGDIFSERTSHKFRLGVPTCFDVSSVDDADTLLQAAVQAVTWSYGSAMVASATIAADDGVGQKYTYVLIMDELWRILRASAAMIDLIDAITRLNRQKGLAQVMITHTMSDLRMATEALTERAWGFVERSSLVFMGGLAVREMGNLREVFDMSRREVEMIQSWSEEAIVDPISNKATSPPGQGCFLLKTGKAPGIPFRMRMTPTEKAVNDTNKRWRHLAVGAAATGGESVVPSDAAAMVG</sequence>
<evidence type="ECO:0000256" key="1">
    <source>
        <dbReference type="SAM" id="MobiDB-lite"/>
    </source>
</evidence>
<dbReference type="PANTHER" id="PTHR30121:SF6">
    <property type="entry name" value="SLR6007 PROTEIN"/>
    <property type="match status" value="1"/>
</dbReference>
<evidence type="ECO:0008006" key="4">
    <source>
        <dbReference type="Google" id="ProtNLM"/>
    </source>
</evidence>
<dbReference type="InterPro" id="IPR027417">
    <property type="entry name" value="P-loop_NTPase"/>
</dbReference>
<dbReference type="Proteomes" id="UP000527616">
    <property type="component" value="Unassembled WGS sequence"/>
</dbReference>
<dbReference type="Gene3D" id="3.40.50.300">
    <property type="entry name" value="P-loop containing nucleotide triphosphate hydrolases"/>
    <property type="match status" value="2"/>
</dbReference>
<proteinExistence type="predicted"/>
<dbReference type="AlphaFoldDB" id="A0A7Z0DBU5"/>
<name>A0A7Z0DBU5_9ACTN</name>
<dbReference type="RefSeq" id="WP_179446707.1">
    <property type="nucleotide sequence ID" value="NZ_JACBZS010000002.1"/>
</dbReference>
<comment type="caution">
    <text evidence="2">The sequence shown here is derived from an EMBL/GenBank/DDBJ whole genome shotgun (WGS) entry which is preliminary data.</text>
</comment>
<evidence type="ECO:0000313" key="3">
    <source>
        <dbReference type="Proteomes" id="UP000527616"/>
    </source>
</evidence>
<feature type="region of interest" description="Disordered" evidence="1">
    <location>
        <begin position="1"/>
        <end position="25"/>
    </location>
</feature>
<reference evidence="2 3" key="1">
    <citation type="submission" date="2020-07" db="EMBL/GenBank/DDBJ databases">
        <title>Sequencing the genomes of 1000 actinobacteria strains.</title>
        <authorList>
            <person name="Klenk H.-P."/>
        </authorList>
    </citation>
    <scope>NUCLEOTIDE SEQUENCE [LARGE SCALE GENOMIC DNA]</scope>
    <source>
        <strain evidence="2 3">DSM 103164</strain>
    </source>
</reference>
<keyword evidence="3" id="KW-1185">Reference proteome</keyword>
<organism evidence="2 3">
    <name type="scientific">Naumannella cuiyingiana</name>
    <dbReference type="NCBI Taxonomy" id="1347891"/>
    <lineage>
        <taxon>Bacteria</taxon>
        <taxon>Bacillati</taxon>
        <taxon>Actinomycetota</taxon>
        <taxon>Actinomycetes</taxon>
        <taxon>Propionibacteriales</taxon>
        <taxon>Propionibacteriaceae</taxon>
        <taxon>Naumannella</taxon>
    </lineage>
</organism>